<proteinExistence type="inferred from homology"/>
<dbReference type="InterPro" id="IPR026161">
    <property type="entry name" value="FAM178"/>
</dbReference>
<reference evidence="4 5" key="1">
    <citation type="submission" date="2019-09" db="EMBL/GenBank/DDBJ databases">
        <title>Bird 10,000 Genomes (B10K) Project - Family phase.</title>
        <authorList>
            <person name="Zhang G."/>
        </authorList>
    </citation>
    <scope>NUCLEOTIDE SEQUENCE [LARGE SCALE GENOMIC DNA]</scope>
    <source>
        <strain evidence="4">B10K-DU-012-37</strain>
    </source>
</reference>
<feature type="compositionally biased region" description="Basic and acidic residues" evidence="2">
    <location>
        <begin position="97"/>
        <end position="112"/>
    </location>
</feature>
<dbReference type="EMBL" id="VZRI01009272">
    <property type="protein sequence ID" value="NWU97198.1"/>
    <property type="molecule type" value="Genomic_DNA"/>
</dbReference>
<evidence type="ECO:0000256" key="1">
    <source>
        <dbReference type="ARBA" id="ARBA00010311"/>
    </source>
</evidence>
<dbReference type="Proteomes" id="UP000544127">
    <property type="component" value="Unassembled WGS sequence"/>
</dbReference>
<evidence type="ECO:0000313" key="4">
    <source>
        <dbReference type="EMBL" id="NWU97198.1"/>
    </source>
</evidence>
<evidence type="ECO:0000313" key="5">
    <source>
        <dbReference type="Proteomes" id="UP000544127"/>
    </source>
</evidence>
<dbReference type="Pfam" id="PF14816">
    <property type="entry name" value="CANIN"/>
    <property type="match status" value="1"/>
</dbReference>
<accession>A0A7K6B4H1</accession>
<comment type="similarity">
    <text evidence="1">Belongs to the FAM178 family.</text>
</comment>
<comment type="caution">
    <text evidence="4">The sequence shown here is derived from an EMBL/GenBank/DDBJ whole genome shotgun (WGS) entry which is preliminary data.</text>
</comment>
<dbReference type="PANTHER" id="PTHR16046:SF11">
    <property type="entry name" value="PROTEIN FAM178B"/>
    <property type="match status" value="1"/>
</dbReference>
<evidence type="ECO:0000256" key="2">
    <source>
        <dbReference type="SAM" id="MobiDB-lite"/>
    </source>
</evidence>
<protein>
    <submittedName>
        <fullName evidence="4">F178B protein</fullName>
    </submittedName>
</protein>
<dbReference type="PANTHER" id="PTHR16046">
    <property type="entry name" value="SMC5-SMC6 COMPLEX LOCALIZATION FACTOR 2"/>
    <property type="match status" value="1"/>
</dbReference>
<keyword evidence="5" id="KW-1185">Reference proteome</keyword>
<feature type="non-terminal residue" evidence="4">
    <location>
        <position position="1"/>
    </location>
</feature>
<feature type="compositionally biased region" description="Pro residues" evidence="2">
    <location>
        <begin position="42"/>
        <end position="64"/>
    </location>
</feature>
<feature type="compositionally biased region" description="Low complexity" evidence="2">
    <location>
        <begin position="482"/>
        <end position="499"/>
    </location>
</feature>
<name>A0A7K6B4H1_UPUEP</name>
<feature type="region of interest" description="Disordered" evidence="2">
    <location>
        <begin position="463"/>
        <end position="523"/>
    </location>
</feature>
<evidence type="ECO:0000259" key="3">
    <source>
        <dbReference type="Pfam" id="PF14816"/>
    </source>
</evidence>
<sequence length="523" mass="56801">RWYQVPLSSARIPRSNLFSFPFQSQLQRYQKLRARKRLPVGRPVPSPPPGLFAPWPPAPSPDPPVSHEQQGAGEGRGESPEEHPAGTAWGWVSPVSSEDKELSPLGQEERSLSPEAPQHIDANPKRGQRASTRVRRGTRVPTRPPRKRCRHPRAQTKHPRPDPLANSLESLLQEKREWSQAVALQTRLALALADDPSPCQSSDEGTPLSQEQRDFVAPFSLNLQSIPTLHPGEAVFCAHPAPAPTLDARGLQPQSPLERTFLRNSPTLQTALVRDGALSLLYRSVPNCPLPVLRWLFQLAALCPDATNAAQALWDIWLRREQPWCPTVLEISKAFALLGADLSPLRHLLSPKKCPVRRSAQDPSRLAQAASPDPPGTLALVRQLAAICEFLALCVVAQPCHYTDCARLALVNILSLLSLDRALRCQPLPEVQHLLCCLLEGIQDWQEQGAPMPPEPSCHGLAAAGAGGHRATPWGTHGAGGAEPAPGAGTAGRRASGTHQAPRGAGRCQPGDLLLQPQPPPPR</sequence>
<feature type="compositionally biased region" description="Basic residues" evidence="2">
    <location>
        <begin position="126"/>
        <end position="158"/>
    </location>
</feature>
<feature type="compositionally biased region" description="Basic and acidic residues" evidence="2">
    <location>
        <begin position="75"/>
        <end position="84"/>
    </location>
</feature>
<dbReference type="OrthoDB" id="6158547at2759"/>
<feature type="region of interest" description="Disordered" evidence="2">
    <location>
        <begin position="33"/>
        <end position="165"/>
    </location>
</feature>
<dbReference type="AlphaFoldDB" id="A0A7K6B4H1"/>
<gene>
    <name evidence="4" type="primary">Fam178b</name>
    <name evidence="4" type="ORF">UPUEPO_R14251</name>
</gene>
<feature type="non-terminal residue" evidence="4">
    <location>
        <position position="523"/>
    </location>
</feature>
<feature type="domain" description="Coiled-coil SMC6 And NSE5 INteracting (CANIN)" evidence="3">
    <location>
        <begin position="165"/>
        <end position="448"/>
    </location>
</feature>
<dbReference type="InterPro" id="IPR044276">
    <property type="entry name" value="CANIN_dom"/>
</dbReference>
<organism evidence="4 5">
    <name type="scientific">Upupa epops</name>
    <name type="common">Eurasian hoopoe</name>
    <dbReference type="NCBI Taxonomy" id="57439"/>
    <lineage>
        <taxon>Eukaryota</taxon>
        <taxon>Metazoa</taxon>
        <taxon>Chordata</taxon>
        <taxon>Craniata</taxon>
        <taxon>Vertebrata</taxon>
        <taxon>Euteleostomi</taxon>
        <taxon>Archelosauria</taxon>
        <taxon>Archosauria</taxon>
        <taxon>Dinosauria</taxon>
        <taxon>Saurischia</taxon>
        <taxon>Theropoda</taxon>
        <taxon>Coelurosauria</taxon>
        <taxon>Aves</taxon>
        <taxon>Neognathae</taxon>
        <taxon>Neoaves</taxon>
        <taxon>Telluraves</taxon>
        <taxon>Coraciimorphae</taxon>
        <taxon>Bucerotiformes</taxon>
        <taxon>Upupidae</taxon>
        <taxon>Upupa</taxon>
    </lineage>
</organism>